<accession>A0A0M3K7U4</accession>
<dbReference type="WBParaSite" id="ASIM_0001703501-mRNA-1">
    <property type="protein sequence ID" value="ASIM_0001703501-mRNA-1"/>
    <property type="gene ID" value="ASIM_0001703501"/>
</dbReference>
<evidence type="ECO:0000256" key="1">
    <source>
        <dbReference type="SAM" id="MobiDB-lite"/>
    </source>
</evidence>
<evidence type="ECO:0000313" key="3">
    <source>
        <dbReference type="Proteomes" id="UP000267096"/>
    </source>
</evidence>
<evidence type="ECO:0000313" key="4">
    <source>
        <dbReference type="WBParaSite" id="ASIM_0001703501-mRNA-1"/>
    </source>
</evidence>
<evidence type="ECO:0000313" key="2">
    <source>
        <dbReference type="EMBL" id="VDK57800.1"/>
    </source>
</evidence>
<reference evidence="2 3" key="2">
    <citation type="submission" date="2018-11" db="EMBL/GenBank/DDBJ databases">
        <authorList>
            <consortium name="Pathogen Informatics"/>
        </authorList>
    </citation>
    <scope>NUCLEOTIDE SEQUENCE [LARGE SCALE GENOMIC DNA]</scope>
</reference>
<reference evidence="4" key="1">
    <citation type="submission" date="2017-02" db="UniProtKB">
        <authorList>
            <consortium name="WormBaseParasite"/>
        </authorList>
    </citation>
    <scope>IDENTIFICATION</scope>
</reference>
<proteinExistence type="predicted"/>
<sequence>MELEMFVERQRRELQLARQRVRQSRAHLPNAFVGSTSMYETSSGTSPAGITHLPFANPQFSHITNAAATTSSTQNSSLSLPPSPPHNPPLQFDFPSTTLSPRDSKDPKVSRCCDVFYSFLFG</sequence>
<organism evidence="4">
    <name type="scientific">Anisakis simplex</name>
    <name type="common">Herring worm</name>
    <dbReference type="NCBI Taxonomy" id="6269"/>
    <lineage>
        <taxon>Eukaryota</taxon>
        <taxon>Metazoa</taxon>
        <taxon>Ecdysozoa</taxon>
        <taxon>Nematoda</taxon>
        <taxon>Chromadorea</taxon>
        <taxon>Rhabditida</taxon>
        <taxon>Spirurina</taxon>
        <taxon>Ascaridomorpha</taxon>
        <taxon>Ascaridoidea</taxon>
        <taxon>Anisakidae</taxon>
        <taxon>Anisakis</taxon>
        <taxon>Anisakis simplex complex</taxon>
    </lineage>
</organism>
<gene>
    <name evidence="2" type="ORF">ASIM_LOCUS16443</name>
</gene>
<feature type="region of interest" description="Disordered" evidence="1">
    <location>
        <begin position="69"/>
        <end position="109"/>
    </location>
</feature>
<dbReference type="EMBL" id="UYRR01033097">
    <property type="protein sequence ID" value="VDK57800.1"/>
    <property type="molecule type" value="Genomic_DNA"/>
</dbReference>
<feature type="compositionally biased region" description="Low complexity" evidence="1">
    <location>
        <begin position="69"/>
        <end position="80"/>
    </location>
</feature>
<dbReference type="Proteomes" id="UP000267096">
    <property type="component" value="Unassembled WGS sequence"/>
</dbReference>
<name>A0A0M3K7U4_ANISI</name>
<protein>
    <submittedName>
        <fullName evidence="4">Ovule protein</fullName>
    </submittedName>
</protein>
<keyword evidence="3" id="KW-1185">Reference proteome</keyword>
<dbReference type="AlphaFoldDB" id="A0A0M3K7U4"/>